<protein>
    <submittedName>
        <fullName evidence="2">Uncharacterized protein</fullName>
    </submittedName>
</protein>
<name>A0A140L2T4_9FIRM</name>
<evidence type="ECO:0000256" key="1">
    <source>
        <dbReference type="SAM" id="Phobius"/>
    </source>
</evidence>
<sequence length="218" mass="25246">MQAEQDKETLIIKSDSNYANVVFYTFALVFACYIGMAIMIYHKQLAIWQSISCLIVFAISLRSMVDVPLFWKLEISQNPNRCVVTRRKLLSWETTTIDGFIDFGYVKGWFGYIRMTDTDWLVFIKHENGNHKLVYAVELQSWSTKKIVEEIADYLGWGGEYREYEVYPLKYGVLSPNYTHLKNIVLACCIIPVIEPHPVLVMLGILGIAWLFIHETAI</sequence>
<dbReference type="EMBL" id="LOED01000038">
    <property type="protein sequence ID" value="KXG74859.1"/>
    <property type="molecule type" value="Genomic_DNA"/>
</dbReference>
<proteinExistence type="predicted"/>
<evidence type="ECO:0000313" key="3">
    <source>
        <dbReference type="Proteomes" id="UP000070427"/>
    </source>
</evidence>
<evidence type="ECO:0000313" key="2">
    <source>
        <dbReference type="EMBL" id="KXG74859.1"/>
    </source>
</evidence>
<feature type="transmembrane region" description="Helical" evidence="1">
    <location>
        <begin position="47"/>
        <end position="71"/>
    </location>
</feature>
<keyword evidence="1" id="KW-0472">Membrane</keyword>
<keyword evidence="1" id="KW-1133">Transmembrane helix</keyword>
<feature type="transmembrane region" description="Helical" evidence="1">
    <location>
        <begin position="184"/>
        <end position="213"/>
    </location>
</feature>
<dbReference type="Proteomes" id="UP000070427">
    <property type="component" value="Unassembled WGS sequence"/>
</dbReference>
<dbReference type="AlphaFoldDB" id="A0A140L2T4"/>
<reference evidence="2 3" key="1">
    <citation type="submission" date="2015-12" db="EMBL/GenBank/DDBJ databases">
        <title>Draft genome sequnece of Fervidicola ferrireducens strain Y170.</title>
        <authorList>
            <person name="Patel B.K."/>
        </authorList>
    </citation>
    <scope>NUCLEOTIDE SEQUENCE [LARGE SCALE GENOMIC DNA]</scope>
    <source>
        <strain evidence="2 3">Y170</strain>
    </source>
</reference>
<comment type="caution">
    <text evidence="2">The sequence shown here is derived from an EMBL/GenBank/DDBJ whole genome shotgun (WGS) entry which is preliminary data.</text>
</comment>
<dbReference type="PROSITE" id="PS51257">
    <property type="entry name" value="PROKAR_LIPOPROTEIN"/>
    <property type="match status" value="1"/>
</dbReference>
<organism evidence="2 3">
    <name type="scientific">Fervidicola ferrireducens</name>
    <dbReference type="NCBI Taxonomy" id="520764"/>
    <lineage>
        <taxon>Bacteria</taxon>
        <taxon>Bacillati</taxon>
        <taxon>Bacillota</taxon>
        <taxon>Clostridia</taxon>
        <taxon>Thermosediminibacterales</taxon>
        <taxon>Thermosediminibacteraceae</taxon>
        <taxon>Fervidicola</taxon>
    </lineage>
</organism>
<feature type="transmembrane region" description="Helical" evidence="1">
    <location>
        <begin position="21"/>
        <end position="41"/>
    </location>
</feature>
<gene>
    <name evidence="2" type="ORF">AN618_21510</name>
</gene>
<dbReference type="InParanoid" id="A0A140L2T4"/>
<keyword evidence="1" id="KW-0812">Transmembrane</keyword>
<dbReference type="STRING" id="520764.AN618_21510"/>
<keyword evidence="3" id="KW-1185">Reference proteome</keyword>
<accession>A0A140L2T4</accession>